<proteinExistence type="predicted"/>
<dbReference type="Proteomes" id="UP000472580">
    <property type="component" value="Unassembled WGS sequence"/>
</dbReference>
<protein>
    <submittedName>
        <fullName evidence="2">Uncharacterized protein</fullName>
    </submittedName>
</protein>
<reference evidence="2 3" key="1">
    <citation type="submission" date="2019-12" db="EMBL/GenBank/DDBJ databases">
        <title>Microbes associate with the intestines of laboratory mice.</title>
        <authorList>
            <person name="Navarre W."/>
            <person name="Wong E."/>
        </authorList>
    </citation>
    <scope>NUCLEOTIDE SEQUENCE [LARGE SCALE GENOMIC DNA]</scope>
    <source>
        <strain evidence="2 3">NM82_D38</strain>
    </source>
</reference>
<name>A0A6L6YGH5_9BURK</name>
<dbReference type="EMBL" id="WSRP01000013">
    <property type="protein sequence ID" value="MVX56657.1"/>
    <property type="molecule type" value="Genomic_DNA"/>
</dbReference>
<keyword evidence="3" id="KW-1185">Reference proteome</keyword>
<evidence type="ECO:0000313" key="2">
    <source>
        <dbReference type="EMBL" id="MVX56657.1"/>
    </source>
</evidence>
<dbReference type="OrthoDB" id="9156795at2"/>
<gene>
    <name evidence="2" type="ORF">E5987_05470</name>
</gene>
<feature type="chain" id="PRO_5026756377" evidence="1">
    <location>
        <begin position="24"/>
        <end position="316"/>
    </location>
</feature>
<sequence>MKKNIAAVAALIAAASLLSAAHAQTPETSAPAASQASEAAHSAGQTVSGWFDKLSDSVKKIGEKSSEYADEAQNYTTQLKDQWPSIKEKFSQGWQESMQKGSEGKEAIQKWMNDTFSKERMDKAESWLADFKNGVEDKVVDPLVPYILTIRYPNPMDEWNQGYKRLFPVQVQGFEQPVELTLPLSWNLSQDLSLGQNEFMSFRSESGSGKYVVALITTPTGSTVDSLVAGLQKNRADAVTEKLPDTQIVRVTYPAVNDKDNAVYYYAIPMDGKAMLLCGEVLRSDGQSTQQLNEALAAQSDFFNAVAKNVFVKPAN</sequence>
<dbReference type="RefSeq" id="WP_160335091.1">
    <property type="nucleotide sequence ID" value="NZ_WSRP01000013.1"/>
</dbReference>
<keyword evidence="1" id="KW-0732">Signal</keyword>
<comment type="caution">
    <text evidence="2">The sequence shown here is derived from an EMBL/GenBank/DDBJ whole genome shotgun (WGS) entry which is preliminary data.</text>
</comment>
<evidence type="ECO:0000313" key="3">
    <source>
        <dbReference type="Proteomes" id="UP000472580"/>
    </source>
</evidence>
<feature type="signal peptide" evidence="1">
    <location>
        <begin position="1"/>
        <end position="23"/>
    </location>
</feature>
<evidence type="ECO:0000256" key="1">
    <source>
        <dbReference type="SAM" id="SignalP"/>
    </source>
</evidence>
<dbReference type="AlphaFoldDB" id="A0A6L6YGH5"/>
<accession>A0A6L6YGH5</accession>
<organism evidence="2 3">
    <name type="scientific">Parasutterella muris</name>
    <dbReference type="NCBI Taxonomy" id="2565572"/>
    <lineage>
        <taxon>Bacteria</taxon>
        <taxon>Pseudomonadati</taxon>
        <taxon>Pseudomonadota</taxon>
        <taxon>Betaproteobacteria</taxon>
        <taxon>Burkholderiales</taxon>
        <taxon>Sutterellaceae</taxon>
        <taxon>Parasutterella</taxon>
    </lineage>
</organism>